<dbReference type="PROSITE" id="PS51371">
    <property type="entry name" value="CBS"/>
    <property type="match status" value="1"/>
</dbReference>
<dbReference type="FunFam" id="3.10.580.10:FF:000012">
    <property type="entry name" value="DUF21 domain-containing protein"/>
    <property type="match status" value="1"/>
</dbReference>
<comment type="similarity">
    <text evidence="2">Belongs to the UPF0053 family.</text>
</comment>
<dbReference type="InterPro" id="IPR016169">
    <property type="entry name" value="FAD-bd_PCMH_sub2"/>
</dbReference>
<dbReference type="CDD" id="cd04590">
    <property type="entry name" value="CBS_pair_CorC_HlyC_assoc"/>
    <property type="match status" value="1"/>
</dbReference>
<dbReference type="PANTHER" id="PTHR22777">
    <property type="entry name" value="HEMOLYSIN-RELATED"/>
    <property type="match status" value="1"/>
</dbReference>
<dbReference type="GO" id="GO:0020037">
    <property type="term" value="F:heme binding"/>
    <property type="evidence" value="ECO:0007669"/>
    <property type="project" value="InterPro"/>
</dbReference>
<dbReference type="Pfam" id="PF01595">
    <property type="entry name" value="CNNM"/>
    <property type="match status" value="1"/>
</dbReference>
<feature type="transmembrane region" description="Helical" evidence="11">
    <location>
        <begin position="281"/>
        <end position="305"/>
    </location>
</feature>
<evidence type="ECO:0000256" key="4">
    <source>
        <dbReference type="ARBA" id="ARBA00022692"/>
    </source>
</evidence>
<evidence type="ECO:0000313" key="15">
    <source>
        <dbReference type="Proteomes" id="UP000030106"/>
    </source>
</evidence>
<gene>
    <name evidence="14" type="ORF">BBAD15_g448</name>
</gene>
<feature type="transmembrane region" description="Helical" evidence="11">
    <location>
        <begin position="343"/>
        <end position="365"/>
    </location>
</feature>
<keyword evidence="8 10" id="KW-0472">Membrane</keyword>
<dbReference type="InterPro" id="IPR002550">
    <property type="entry name" value="CNNM"/>
</dbReference>
<evidence type="ECO:0000256" key="10">
    <source>
        <dbReference type="PROSITE-ProRule" id="PRU01193"/>
    </source>
</evidence>
<dbReference type="Pfam" id="PF03471">
    <property type="entry name" value="CorC_HlyC"/>
    <property type="match status" value="1"/>
</dbReference>
<feature type="transmembrane region" description="Helical" evidence="11">
    <location>
        <begin position="129"/>
        <end position="154"/>
    </location>
</feature>
<dbReference type="STRING" id="1245745.A0A0A2W0L9"/>
<accession>A0A0A2W0L9</accession>
<evidence type="ECO:0000256" key="9">
    <source>
        <dbReference type="PROSITE-ProRule" id="PRU00703"/>
    </source>
</evidence>
<feature type="transmembrane region" description="Helical" evidence="11">
    <location>
        <begin position="223"/>
        <end position="244"/>
    </location>
</feature>
<dbReference type="Gene3D" id="3.10.580.10">
    <property type="entry name" value="CBS-domain"/>
    <property type="match status" value="1"/>
</dbReference>
<keyword evidence="5" id="KW-0677">Repeat</keyword>
<organism evidence="14 15">
    <name type="scientific">Beauveria bassiana D1-5</name>
    <dbReference type="NCBI Taxonomy" id="1245745"/>
    <lineage>
        <taxon>Eukaryota</taxon>
        <taxon>Fungi</taxon>
        <taxon>Dikarya</taxon>
        <taxon>Ascomycota</taxon>
        <taxon>Pezizomycotina</taxon>
        <taxon>Sordariomycetes</taxon>
        <taxon>Hypocreomycetidae</taxon>
        <taxon>Hypocreales</taxon>
        <taxon>Cordycipitaceae</taxon>
        <taxon>Beauveria</taxon>
    </lineage>
</organism>
<dbReference type="Gene3D" id="3.30.465.10">
    <property type="match status" value="1"/>
</dbReference>
<proteinExistence type="inferred from homology"/>
<evidence type="ECO:0000256" key="7">
    <source>
        <dbReference type="ARBA" id="ARBA00023122"/>
    </source>
</evidence>
<dbReference type="InterPro" id="IPR000644">
    <property type="entry name" value="CBS_dom"/>
</dbReference>
<evidence type="ECO:0000256" key="11">
    <source>
        <dbReference type="SAM" id="Phobius"/>
    </source>
</evidence>
<evidence type="ECO:0000256" key="1">
    <source>
        <dbReference type="ARBA" id="ARBA00004651"/>
    </source>
</evidence>
<dbReference type="InterPro" id="IPR005170">
    <property type="entry name" value="Transptr-assoc_dom"/>
</dbReference>
<protein>
    <submittedName>
        <fullName evidence="14">Inner membrane protein yfjD</fullName>
    </submittedName>
</protein>
<dbReference type="PROSITE" id="PS51846">
    <property type="entry name" value="CNNM"/>
    <property type="match status" value="1"/>
</dbReference>
<dbReference type="InterPro" id="IPR046342">
    <property type="entry name" value="CBS_dom_sf"/>
</dbReference>
<dbReference type="AlphaFoldDB" id="A0A0A2W0L9"/>
<dbReference type="Pfam" id="PF00571">
    <property type="entry name" value="CBS"/>
    <property type="match status" value="1"/>
</dbReference>
<dbReference type="SUPFAM" id="SSF56176">
    <property type="entry name" value="FAD-binding/transporter-associated domain-like"/>
    <property type="match status" value="1"/>
</dbReference>
<dbReference type="GO" id="GO:0017004">
    <property type="term" value="P:cytochrome complex assembly"/>
    <property type="evidence" value="ECO:0007669"/>
    <property type="project" value="InterPro"/>
</dbReference>
<keyword evidence="6 10" id="KW-1133">Transmembrane helix</keyword>
<dbReference type="InterPro" id="IPR002541">
    <property type="entry name" value="Cyt_c_assembly"/>
</dbReference>
<dbReference type="GO" id="GO:0050660">
    <property type="term" value="F:flavin adenine dinucleotide binding"/>
    <property type="evidence" value="ECO:0007669"/>
    <property type="project" value="InterPro"/>
</dbReference>
<dbReference type="FunFam" id="3.30.465.10:FF:000010">
    <property type="entry name" value="DUF21 domain-containing protein"/>
    <property type="match status" value="1"/>
</dbReference>
<evidence type="ECO:0000256" key="2">
    <source>
        <dbReference type="ARBA" id="ARBA00006337"/>
    </source>
</evidence>
<feature type="domain" description="CBS" evidence="12">
    <location>
        <begin position="491"/>
        <end position="551"/>
    </location>
</feature>
<feature type="transmembrane region" description="Helical" evidence="11">
    <location>
        <begin position="33"/>
        <end position="51"/>
    </location>
</feature>
<dbReference type="NCBIfam" id="NF008604">
    <property type="entry name" value="PRK11573.1"/>
    <property type="match status" value="1"/>
</dbReference>
<evidence type="ECO:0000259" key="12">
    <source>
        <dbReference type="PROSITE" id="PS51371"/>
    </source>
</evidence>
<evidence type="ECO:0000256" key="3">
    <source>
        <dbReference type="ARBA" id="ARBA00022475"/>
    </source>
</evidence>
<dbReference type="SMART" id="SM01091">
    <property type="entry name" value="CorC_HlyC"/>
    <property type="match status" value="1"/>
</dbReference>
<evidence type="ECO:0000256" key="8">
    <source>
        <dbReference type="ARBA" id="ARBA00023136"/>
    </source>
</evidence>
<name>A0A0A2W0L9_BEABA</name>
<feature type="transmembrane region" description="Helical" evidence="11">
    <location>
        <begin position="311"/>
        <end position="331"/>
    </location>
</feature>
<feature type="transmembrane region" description="Helical" evidence="11">
    <location>
        <begin position="63"/>
        <end position="82"/>
    </location>
</feature>
<sequence length="647" mass="72248">MPVFAILALVAYSVSLALIIPGLLRKNSGWRRFAILSAAIALVSHALALEARFFTVDGGQNLSLLNVGSLVSLMICTVMTIVASRNRGWLLLPIVYAFALINLALATFMPNEFITHLEATPGMMVHIGLSLFAYATLIIAALYALQLAWIDYQLKNKKLAFSAEMPPLMVIERKMFHITQVGVVLLTLTLCTGLFYMKNLFSMENVDKAVLSILAWKSLLEHISTTTLIVTLIIMVVVSAYFSGSETGMMTLNRYRLRHRAKQGNRAAKRVEKLLRKPDRLISLVLIGNNLVNILASALATIVGIRLYGNAGVAIATGVLTFVVLVFAEVLPKTIAALYPEKVAYPSSWLLGPLQFLMMPLVWLLNTITRLLMRMVGIKVDNIISTALSKDELRTIVHESRSQISRRNQDMLLSVLDLEKVSVDDIMVPRNEIVGININDDWKSIVRQLTHSPHGRIVLYRDSLDDAIGMLRVREAYRLMTEKKEFTKEVMLRSADEIYFVPEGTPLSVQLVKFQRNKKKVGLVVDEYGDIQGLVTVEDILEEIVGDFTTSMSPTLAEEVTPQNDGSVIIEGSANVRELNKAFNWTLPEDDARTVNGMILEEIQEIPATGTRIRLSQYDIDILDVQDNMIKQVRVTPVKPLRQSVEQ</sequence>
<evidence type="ECO:0000259" key="13">
    <source>
        <dbReference type="PROSITE" id="PS51846"/>
    </source>
</evidence>
<dbReference type="InterPro" id="IPR036318">
    <property type="entry name" value="FAD-bd_PCMH-like_sf"/>
</dbReference>
<dbReference type="InterPro" id="IPR044751">
    <property type="entry name" value="Ion_transp-like_CBS"/>
</dbReference>
<comment type="subcellular location">
    <subcellularLocation>
        <location evidence="1">Cell membrane</location>
        <topology evidence="1">Multi-pass membrane protein</topology>
    </subcellularLocation>
</comment>
<dbReference type="SUPFAM" id="SSF54631">
    <property type="entry name" value="CBS-domain pair"/>
    <property type="match status" value="1"/>
</dbReference>
<dbReference type="GO" id="GO:0005886">
    <property type="term" value="C:plasma membrane"/>
    <property type="evidence" value="ECO:0007669"/>
    <property type="project" value="UniProtKB-SubCell"/>
</dbReference>
<evidence type="ECO:0000256" key="5">
    <source>
        <dbReference type="ARBA" id="ARBA00022737"/>
    </source>
</evidence>
<dbReference type="Proteomes" id="UP000030106">
    <property type="component" value="Unassembled WGS sequence"/>
</dbReference>
<reference evidence="14 15" key="1">
    <citation type="submission" date="2012-10" db="EMBL/GenBank/DDBJ databases">
        <title>Genome sequencing and analysis of entomopathogenic fungi Beauveria bassiana D1-5.</title>
        <authorList>
            <person name="Li Q."/>
            <person name="Wang L."/>
            <person name="Zhang Z."/>
            <person name="Wang Q."/>
            <person name="Ren J."/>
            <person name="Wang M."/>
            <person name="Xu W."/>
            <person name="Wang J."/>
            <person name="Lu Y."/>
            <person name="Du Q."/>
            <person name="Sun Z."/>
        </authorList>
    </citation>
    <scope>NUCLEOTIDE SEQUENCE [LARGE SCALE GENOMIC DNA]</scope>
    <source>
        <strain evidence="14 15">D1-5</strain>
    </source>
</reference>
<comment type="caution">
    <text evidence="14">The sequence shown here is derived from an EMBL/GenBank/DDBJ whole genome shotgun (WGS) entry which is preliminary data.</text>
</comment>
<feature type="transmembrane region" description="Helical" evidence="11">
    <location>
        <begin position="175"/>
        <end position="197"/>
    </location>
</feature>
<keyword evidence="3" id="KW-1003">Cell membrane</keyword>
<dbReference type="HOGENOM" id="CLU_423333_0_0_1"/>
<feature type="transmembrane region" description="Helical" evidence="11">
    <location>
        <begin position="89"/>
        <end position="109"/>
    </location>
</feature>
<dbReference type="Pfam" id="PF01578">
    <property type="entry name" value="Cytochrom_C_asm"/>
    <property type="match status" value="1"/>
</dbReference>
<keyword evidence="4 10" id="KW-0812">Transmembrane</keyword>
<dbReference type="EMBL" id="ANFO01000030">
    <property type="protein sequence ID" value="KGQ13656.1"/>
    <property type="molecule type" value="Genomic_DNA"/>
</dbReference>
<dbReference type="PANTHER" id="PTHR22777:SF32">
    <property type="entry name" value="UPF0053 INNER MEMBRANE PROTEIN YFJD"/>
    <property type="match status" value="1"/>
</dbReference>
<evidence type="ECO:0000256" key="6">
    <source>
        <dbReference type="ARBA" id="ARBA00022989"/>
    </source>
</evidence>
<feature type="domain" description="CNNM transmembrane" evidence="13">
    <location>
        <begin position="221"/>
        <end position="411"/>
    </location>
</feature>
<feature type="transmembrane region" description="Helical" evidence="11">
    <location>
        <begin position="6"/>
        <end position="24"/>
    </location>
</feature>
<keyword evidence="7 9" id="KW-0129">CBS domain</keyword>
<evidence type="ECO:0000313" key="14">
    <source>
        <dbReference type="EMBL" id="KGQ13656.1"/>
    </source>
</evidence>